<proteinExistence type="predicted"/>
<dbReference type="InterPro" id="IPR000477">
    <property type="entry name" value="RT_dom"/>
</dbReference>
<sequence>MMQRLGFCDKGLRQGDPLAPFLFTIVAEGLTGLMRMATSKGKFAGYQVGEKKVPVSLLQYADDTIFIGEATMENVITVKCLMRSFELTSGLKVNFHKSNVGILGVNNSLTKRYVDLLNCKSLHFPFSYLGLPIGASARSSVTWKPVLQKIKDKLANWKHRFVSMAGRVCLINSVLSAIPFYYLSFLRMPALVHKKLIAIQRRFLWGMDEGTKKICWVKWETITSPKSLGGLGIKDMKCFNASLLAKWRWNLFYQKDTLWSRILDSKYGGHGSLGGGQRGRQHRFWSEWWRDLQKCCGSHEQSQWFDKIKRWKIGNGGEINFWEDVWIGEESLLQKVPRVYVNSKQQISTVALQKHAKDRWVWPIDKSGFFSVSSTYKALHDLKYNGQVDDLLAHIWHMKIPPKAAILQWRLLHNALPSVDNLLRRGIVLPPLDSMCVMCNEQPETLPHLFFSCPIADQLWKYYFSWASISTVQPQTVRLHYCQYPQLCSGLRQMKGWDIVRSAVVWCIWNGRNNKIFRRRVTALEELKANLHLTVWLWLKLNDLMDFTFDQWIACPSQCWQNGWRSQV</sequence>
<dbReference type="OMA" id="FRTEMIG"/>
<dbReference type="PROSITE" id="PS50878">
    <property type="entry name" value="RT_POL"/>
    <property type="match status" value="1"/>
</dbReference>
<accession>A0A151TDG5</accession>
<dbReference type="PANTHER" id="PTHR33116">
    <property type="entry name" value="REVERSE TRANSCRIPTASE ZINC-BINDING DOMAIN-CONTAINING PROTEIN-RELATED-RELATED"/>
    <property type="match status" value="1"/>
</dbReference>
<organism evidence="2 3">
    <name type="scientific">Cajanus cajan</name>
    <name type="common">Pigeon pea</name>
    <name type="synonym">Cajanus indicus</name>
    <dbReference type="NCBI Taxonomy" id="3821"/>
    <lineage>
        <taxon>Eukaryota</taxon>
        <taxon>Viridiplantae</taxon>
        <taxon>Streptophyta</taxon>
        <taxon>Embryophyta</taxon>
        <taxon>Tracheophyta</taxon>
        <taxon>Spermatophyta</taxon>
        <taxon>Magnoliopsida</taxon>
        <taxon>eudicotyledons</taxon>
        <taxon>Gunneridae</taxon>
        <taxon>Pentapetalae</taxon>
        <taxon>rosids</taxon>
        <taxon>fabids</taxon>
        <taxon>Fabales</taxon>
        <taxon>Fabaceae</taxon>
        <taxon>Papilionoideae</taxon>
        <taxon>50 kb inversion clade</taxon>
        <taxon>NPAAA clade</taxon>
        <taxon>indigoferoid/millettioid clade</taxon>
        <taxon>Phaseoleae</taxon>
        <taxon>Cajanus</taxon>
    </lineage>
</organism>
<feature type="domain" description="Reverse transcriptase" evidence="1">
    <location>
        <begin position="1"/>
        <end position="133"/>
    </location>
</feature>
<evidence type="ECO:0000313" key="2">
    <source>
        <dbReference type="EMBL" id="KYP65075.1"/>
    </source>
</evidence>
<dbReference type="Pfam" id="PF13966">
    <property type="entry name" value="zf-RVT"/>
    <property type="match status" value="1"/>
</dbReference>
<dbReference type="Gramene" id="C.cajan_19137.t">
    <property type="protein sequence ID" value="C.cajan_19137.t"/>
    <property type="gene ID" value="C.cajan_19137"/>
</dbReference>
<dbReference type="Pfam" id="PF00078">
    <property type="entry name" value="RVT_1"/>
    <property type="match status" value="1"/>
</dbReference>
<dbReference type="STRING" id="3821.A0A151TDG5"/>
<dbReference type="PANTHER" id="PTHR33116:SF78">
    <property type="entry name" value="OS12G0587133 PROTEIN"/>
    <property type="match status" value="1"/>
</dbReference>
<protein>
    <submittedName>
        <fullName evidence="2">Ribonuclease H protein At1g65750 family</fullName>
    </submittedName>
</protein>
<evidence type="ECO:0000313" key="3">
    <source>
        <dbReference type="Proteomes" id="UP000075243"/>
    </source>
</evidence>
<name>A0A151TDG5_CAJCA</name>
<evidence type="ECO:0000259" key="1">
    <source>
        <dbReference type="PROSITE" id="PS50878"/>
    </source>
</evidence>
<keyword evidence="3" id="KW-1185">Reference proteome</keyword>
<dbReference type="Proteomes" id="UP000075243">
    <property type="component" value="Chromosome 7"/>
</dbReference>
<gene>
    <name evidence="2" type="ORF">KK1_019693</name>
</gene>
<dbReference type="AlphaFoldDB" id="A0A151TDG5"/>
<dbReference type="InterPro" id="IPR026960">
    <property type="entry name" value="RVT-Znf"/>
</dbReference>
<dbReference type="EMBL" id="CM003609">
    <property type="protein sequence ID" value="KYP65075.1"/>
    <property type="molecule type" value="Genomic_DNA"/>
</dbReference>
<reference evidence="2 3" key="1">
    <citation type="journal article" date="2012" name="Nat. Biotechnol.">
        <title>Draft genome sequence of pigeonpea (Cajanus cajan), an orphan legume crop of resource-poor farmers.</title>
        <authorList>
            <person name="Varshney R.K."/>
            <person name="Chen W."/>
            <person name="Li Y."/>
            <person name="Bharti A.K."/>
            <person name="Saxena R.K."/>
            <person name="Schlueter J.A."/>
            <person name="Donoghue M.T."/>
            <person name="Azam S."/>
            <person name="Fan G."/>
            <person name="Whaley A.M."/>
            <person name="Farmer A.D."/>
            <person name="Sheridan J."/>
            <person name="Iwata A."/>
            <person name="Tuteja R."/>
            <person name="Penmetsa R.V."/>
            <person name="Wu W."/>
            <person name="Upadhyaya H.D."/>
            <person name="Yang S.P."/>
            <person name="Shah T."/>
            <person name="Saxena K.B."/>
            <person name="Michael T."/>
            <person name="McCombie W.R."/>
            <person name="Yang B."/>
            <person name="Zhang G."/>
            <person name="Yang H."/>
            <person name="Wang J."/>
            <person name="Spillane C."/>
            <person name="Cook D.R."/>
            <person name="May G.D."/>
            <person name="Xu X."/>
            <person name="Jackson S.A."/>
        </authorList>
    </citation>
    <scope>NUCLEOTIDE SEQUENCE [LARGE SCALE GENOMIC DNA]</scope>
    <source>
        <strain evidence="3">cv. Asha</strain>
    </source>
</reference>